<accession>K5VNU0</accession>
<dbReference type="InParanoid" id="K5VNU0"/>
<gene>
    <name evidence="2" type="ORF">PHACADRAFT_214882</name>
</gene>
<organism evidence="2 3">
    <name type="scientific">Phanerochaete carnosa (strain HHB-10118-sp)</name>
    <name type="common">White-rot fungus</name>
    <name type="synonym">Peniophora carnosa</name>
    <dbReference type="NCBI Taxonomy" id="650164"/>
    <lineage>
        <taxon>Eukaryota</taxon>
        <taxon>Fungi</taxon>
        <taxon>Dikarya</taxon>
        <taxon>Basidiomycota</taxon>
        <taxon>Agaricomycotina</taxon>
        <taxon>Agaricomycetes</taxon>
        <taxon>Polyporales</taxon>
        <taxon>Phanerochaetaceae</taxon>
        <taxon>Phanerochaete</taxon>
    </lineage>
</organism>
<dbReference type="AlphaFoldDB" id="K5VNU0"/>
<evidence type="ECO:0000256" key="1">
    <source>
        <dbReference type="SAM" id="MobiDB-lite"/>
    </source>
</evidence>
<keyword evidence="3" id="KW-1185">Reference proteome</keyword>
<name>K5VNU0_PHACS</name>
<evidence type="ECO:0000313" key="3">
    <source>
        <dbReference type="Proteomes" id="UP000008370"/>
    </source>
</evidence>
<feature type="region of interest" description="Disordered" evidence="1">
    <location>
        <begin position="1"/>
        <end position="22"/>
    </location>
</feature>
<evidence type="ECO:0000313" key="2">
    <source>
        <dbReference type="EMBL" id="EKM48259.1"/>
    </source>
</evidence>
<dbReference type="KEGG" id="pco:PHACADRAFT_214882"/>
<protein>
    <submittedName>
        <fullName evidence="2">Uncharacterized protein</fullName>
    </submittedName>
</protein>
<feature type="compositionally biased region" description="Low complexity" evidence="1">
    <location>
        <begin position="7"/>
        <end position="22"/>
    </location>
</feature>
<dbReference type="EMBL" id="JH931247">
    <property type="protein sequence ID" value="EKM48259.1"/>
    <property type="molecule type" value="Genomic_DNA"/>
</dbReference>
<dbReference type="OrthoDB" id="20865at2759"/>
<dbReference type="Proteomes" id="UP000008370">
    <property type="component" value="Unassembled WGS sequence"/>
</dbReference>
<sequence>MAAVAGSSSIAPSASSSSQQPILAQGDWTQKLVQLAKTAELKKHALTLQLHTANILSAHAALDEKNKAIQDVKEQKNK</sequence>
<dbReference type="HOGENOM" id="CLU_168673_0_0_1"/>
<proteinExistence type="predicted"/>
<dbReference type="GeneID" id="18913614"/>
<dbReference type="RefSeq" id="XP_007403189.1">
    <property type="nucleotide sequence ID" value="XM_007403127.1"/>
</dbReference>
<reference evidence="2 3" key="1">
    <citation type="journal article" date="2012" name="BMC Genomics">
        <title>Comparative genomics of the white-rot fungi, Phanerochaete carnosa and P. chrysosporium, to elucidate the genetic basis of the distinct wood types they colonize.</title>
        <authorList>
            <person name="Suzuki H."/>
            <person name="MacDonald J."/>
            <person name="Syed K."/>
            <person name="Salamov A."/>
            <person name="Hori C."/>
            <person name="Aerts A."/>
            <person name="Henrissat B."/>
            <person name="Wiebenga A."/>
            <person name="vanKuyk P.A."/>
            <person name="Barry K."/>
            <person name="Lindquist E."/>
            <person name="LaButti K."/>
            <person name="Lapidus A."/>
            <person name="Lucas S."/>
            <person name="Coutinho P."/>
            <person name="Gong Y."/>
            <person name="Samejima M."/>
            <person name="Mahadevan R."/>
            <person name="Abou-Zaid M."/>
            <person name="de Vries R.P."/>
            <person name="Igarashi K."/>
            <person name="Yadav J.S."/>
            <person name="Grigoriev I.V."/>
            <person name="Master E.R."/>
        </authorList>
    </citation>
    <scope>NUCLEOTIDE SEQUENCE [LARGE SCALE GENOMIC DNA]</scope>
    <source>
        <strain evidence="2 3">HHB-10118-sp</strain>
    </source>
</reference>